<organism evidence="1 2">
    <name type="scientific">Gossypium arboreum</name>
    <name type="common">Tree cotton</name>
    <name type="synonym">Gossypium nanking</name>
    <dbReference type="NCBI Taxonomy" id="29729"/>
    <lineage>
        <taxon>Eukaryota</taxon>
        <taxon>Viridiplantae</taxon>
        <taxon>Streptophyta</taxon>
        <taxon>Embryophyta</taxon>
        <taxon>Tracheophyta</taxon>
        <taxon>Spermatophyta</taxon>
        <taxon>Magnoliopsida</taxon>
        <taxon>eudicotyledons</taxon>
        <taxon>Gunneridae</taxon>
        <taxon>Pentapetalae</taxon>
        <taxon>rosids</taxon>
        <taxon>malvids</taxon>
        <taxon>Malvales</taxon>
        <taxon>Malvaceae</taxon>
        <taxon>Malvoideae</taxon>
        <taxon>Gossypium</taxon>
    </lineage>
</organism>
<evidence type="ECO:0000313" key="2">
    <source>
        <dbReference type="Proteomes" id="UP001358586"/>
    </source>
</evidence>
<sequence>MHSSNRNPFSEDPGFRALEKGGSAGRGLYHERSKEVNLFQIYNMDSGNAMELGFHADPNESSFHGGSWKHIRTLEWNWKRDVTPVPSEMEQLTIESNFFHYFRIRNSAKGKPGSKLFKNSGVVEFLDPLT</sequence>
<proteinExistence type="predicted"/>
<accession>A0ABR0QF72</accession>
<reference evidence="1 2" key="1">
    <citation type="submission" date="2023-03" db="EMBL/GenBank/DDBJ databases">
        <title>WGS of Gossypium arboreum.</title>
        <authorList>
            <person name="Yu D."/>
        </authorList>
    </citation>
    <scope>NUCLEOTIDE SEQUENCE [LARGE SCALE GENOMIC DNA]</scope>
    <source>
        <tissue evidence="1">Leaf</tissue>
    </source>
</reference>
<comment type="caution">
    <text evidence="1">The sequence shown here is derived from an EMBL/GenBank/DDBJ whole genome shotgun (WGS) entry which is preliminary data.</text>
</comment>
<name>A0ABR0QF72_GOSAR</name>
<gene>
    <name evidence="1" type="ORF">PVK06_006329</name>
</gene>
<evidence type="ECO:0000313" key="1">
    <source>
        <dbReference type="EMBL" id="KAK5837603.1"/>
    </source>
</evidence>
<dbReference type="Proteomes" id="UP001358586">
    <property type="component" value="Chromosome 3"/>
</dbReference>
<keyword evidence="2" id="KW-1185">Reference proteome</keyword>
<protein>
    <submittedName>
        <fullName evidence="1">Uncharacterized protein</fullName>
    </submittedName>
</protein>
<dbReference type="EMBL" id="JARKNE010000003">
    <property type="protein sequence ID" value="KAK5837603.1"/>
    <property type="molecule type" value="Genomic_DNA"/>
</dbReference>